<evidence type="ECO:0008006" key="4">
    <source>
        <dbReference type="Google" id="ProtNLM"/>
    </source>
</evidence>
<keyword evidence="1" id="KW-1133">Transmembrane helix</keyword>
<dbReference type="STRING" id="1802661.A2649_01190"/>
<evidence type="ECO:0000256" key="1">
    <source>
        <dbReference type="SAM" id="Phobius"/>
    </source>
</evidence>
<accession>A0A1F8EDS2</accession>
<dbReference type="InterPro" id="IPR043148">
    <property type="entry name" value="TagF_C"/>
</dbReference>
<name>A0A1F8EDS2_9BACT</name>
<keyword evidence="1" id="KW-0812">Transmembrane</keyword>
<dbReference type="InterPro" id="IPR007554">
    <property type="entry name" value="Glycerophosphate_synth"/>
</dbReference>
<dbReference type="GO" id="GO:0047355">
    <property type="term" value="F:CDP-glycerol glycerophosphotransferase activity"/>
    <property type="evidence" value="ECO:0007669"/>
    <property type="project" value="InterPro"/>
</dbReference>
<dbReference type="Gene3D" id="3.40.50.12580">
    <property type="match status" value="1"/>
</dbReference>
<dbReference type="Pfam" id="PF04464">
    <property type="entry name" value="Glyphos_transf"/>
    <property type="match status" value="1"/>
</dbReference>
<feature type="transmembrane region" description="Helical" evidence="1">
    <location>
        <begin position="109"/>
        <end position="127"/>
    </location>
</feature>
<evidence type="ECO:0000313" key="2">
    <source>
        <dbReference type="EMBL" id="OGM98962.1"/>
    </source>
</evidence>
<protein>
    <recommendedName>
        <fullName evidence="4">CDP-Glycerol:Poly(Glycerophosphate) glycerophosphotransferase</fullName>
    </recommendedName>
</protein>
<evidence type="ECO:0000313" key="3">
    <source>
        <dbReference type="Proteomes" id="UP000176893"/>
    </source>
</evidence>
<reference evidence="2 3" key="1">
    <citation type="journal article" date="2016" name="Nat. Commun.">
        <title>Thousands of microbial genomes shed light on interconnected biogeochemical processes in an aquifer system.</title>
        <authorList>
            <person name="Anantharaman K."/>
            <person name="Brown C.T."/>
            <person name="Hug L.A."/>
            <person name="Sharon I."/>
            <person name="Castelle C.J."/>
            <person name="Probst A.J."/>
            <person name="Thomas B.C."/>
            <person name="Singh A."/>
            <person name="Wilkins M.J."/>
            <person name="Karaoz U."/>
            <person name="Brodie E.L."/>
            <person name="Williams K.H."/>
            <person name="Hubbard S.S."/>
            <person name="Banfield J.F."/>
        </authorList>
    </citation>
    <scope>NUCLEOTIDE SEQUENCE [LARGE SCALE GENOMIC DNA]</scope>
</reference>
<sequence>MKTIIISAYNTFISRNLFNTDVLKILKKEEGLNIVIFCPPDKVNFFQQFYGGPRVAFEGLDMDQFIRRPWNKKLYRLSFLLENSQYIKDQRLERYENNKNIAGYLNYKWVGLVSYVLSSILIFHPIYRVFDLFFSERRALKPYFDKFNPDFVFAADSFGEIDIWFMKEARSRKTPLITMVRSWDNTTTKGILRLMPDKIIVNSPTVKNELIEIHDYQADDIFVAGLPQFDVWLSGPTETREHFFARIGADPSKKLILFAPAGAVLSNTDWQLCQILKEALENGSLPENVQFLVRNHPQHPADLSKFAGDPSFIIDNPGHMTKAGDRKNIEFRPQDSEHLRNSIYYSDIVMYVATSLGLDSSVFNKPQIMVSFDGFEKKPYIRSVKRYNREDCLYNLVRCGGTKVVKSKEEWIMAINAYLKNPTLDQSGRDEIVKQHLYKIDGKAGERIANILLSFVKQF</sequence>
<organism evidence="2 3">
    <name type="scientific">Candidatus Yanofskybacteria bacterium RIFCSPHIGHO2_01_FULL_41_26</name>
    <dbReference type="NCBI Taxonomy" id="1802661"/>
    <lineage>
        <taxon>Bacteria</taxon>
        <taxon>Candidatus Yanofskyibacteriota</taxon>
    </lineage>
</organism>
<dbReference type="EMBL" id="MGJB01000006">
    <property type="protein sequence ID" value="OGM98962.1"/>
    <property type="molecule type" value="Genomic_DNA"/>
</dbReference>
<gene>
    <name evidence="2" type="ORF">A2649_01190</name>
</gene>
<dbReference type="AlphaFoldDB" id="A0A1F8EDS2"/>
<dbReference type="GO" id="GO:0016020">
    <property type="term" value="C:membrane"/>
    <property type="evidence" value="ECO:0007669"/>
    <property type="project" value="InterPro"/>
</dbReference>
<dbReference type="SUPFAM" id="SSF53756">
    <property type="entry name" value="UDP-Glycosyltransferase/glycogen phosphorylase"/>
    <property type="match status" value="1"/>
</dbReference>
<keyword evidence="1" id="KW-0472">Membrane</keyword>
<dbReference type="Proteomes" id="UP000176893">
    <property type="component" value="Unassembled WGS sequence"/>
</dbReference>
<proteinExistence type="predicted"/>
<comment type="caution">
    <text evidence="2">The sequence shown here is derived from an EMBL/GenBank/DDBJ whole genome shotgun (WGS) entry which is preliminary data.</text>
</comment>